<evidence type="ECO:0000259" key="3">
    <source>
        <dbReference type="Pfam" id="PF13359"/>
    </source>
</evidence>
<dbReference type="EMBL" id="MDYQ01000412">
    <property type="protein sequence ID" value="PRP75189.1"/>
    <property type="molecule type" value="Genomic_DNA"/>
</dbReference>
<proteinExistence type="predicted"/>
<evidence type="ECO:0000256" key="2">
    <source>
        <dbReference type="ARBA" id="ARBA00022723"/>
    </source>
</evidence>
<dbReference type="GO" id="GO:0046872">
    <property type="term" value="F:metal ion binding"/>
    <property type="evidence" value="ECO:0007669"/>
    <property type="project" value="UniProtKB-KW"/>
</dbReference>
<keyword evidence="2" id="KW-0479">Metal-binding</keyword>
<protein>
    <submittedName>
        <fullName evidence="4">Transposase IS4 family protein</fullName>
    </submittedName>
</protein>
<evidence type="ECO:0000313" key="4">
    <source>
        <dbReference type="EMBL" id="PRP75189.1"/>
    </source>
</evidence>
<evidence type="ECO:0000256" key="1">
    <source>
        <dbReference type="ARBA" id="ARBA00001968"/>
    </source>
</evidence>
<accession>A0A2P6MU07</accession>
<reference evidence="4 5" key="1">
    <citation type="journal article" date="2018" name="Genome Biol. Evol.">
        <title>Multiple Roots of Fruiting Body Formation in Amoebozoa.</title>
        <authorList>
            <person name="Hillmann F."/>
            <person name="Forbes G."/>
            <person name="Novohradska S."/>
            <person name="Ferling I."/>
            <person name="Riege K."/>
            <person name="Groth M."/>
            <person name="Westermann M."/>
            <person name="Marz M."/>
            <person name="Spaller T."/>
            <person name="Winckler T."/>
            <person name="Schaap P."/>
            <person name="Glockner G."/>
        </authorList>
    </citation>
    <scope>NUCLEOTIDE SEQUENCE [LARGE SCALE GENOMIC DNA]</scope>
    <source>
        <strain evidence="4 5">Jena</strain>
    </source>
</reference>
<dbReference type="Proteomes" id="UP000241769">
    <property type="component" value="Unassembled WGS sequence"/>
</dbReference>
<dbReference type="Pfam" id="PF13359">
    <property type="entry name" value="DDE_Tnp_4"/>
    <property type="match status" value="1"/>
</dbReference>
<name>A0A2P6MU07_9EUKA</name>
<organism evidence="4 5">
    <name type="scientific">Planoprotostelium fungivorum</name>
    <dbReference type="NCBI Taxonomy" id="1890364"/>
    <lineage>
        <taxon>Eukaryota</taxon>
        <taxon>Amoebozoa</taxon>
        <taxon>Evosea</taxon>
        <taxon>Variosea</taxon>
        <taxon>Cavosteliida</taxon>
        <taxon>Cavosteliaceae</taxon>
        <taxon>Planoprotostelium</taxon>
    </lineage>
</organism>
<keyword evidence="5" id="KW-1185">Reference proteome</keyword>
<dbReference type="InParanoid" id="A0A2P6MU07"/>
<feature type="domain" description="DDE Tnp4" evidence="3">
    <location>
        <begin position="60"/>
        <end position="142"/>
    </location>
</feature>
<sequence length="156" mass="17669">MQINGTTTGKEKGKEDPKPVQCVLNTTGQLITKEHALKLLTCLLAERSNYFIIVAHDDVGVLGDSAYRSAARPWAIASFKTPCGGELTPEQRNFNKYVRRHRVIVERVFSRMKEFAILTHPFCAEDYQLHKLAFQAIVKLHNYNIVHFPMIANAAE</sequence>
<comment type="caution">
    <text evidence="4">The sequence shown here is derived from an EMBL/GenBank/DDBJ whole genome shotgun (WGS) entry which is preliminary data.</text>
</comment>
<comment type="cofactor">
    <cofactor evidence="1">
        <name>a divalent metal cation</name>
        <dbReference type="ChEBI" id="CHEBI:60240"/>
    </cofactor>
</comment>
<gene>
    <name evidence="4" type="ORF">PROFUN_15900</name>
</gene>
<evidence type="ECO:0000313" key="5">
    <source>
        <dbReference type="Proteomes" id="UP000241769"/>
    </source>
</evidence>
<dbReference type="AlphaFoldDB" id="A0A2P6MU07"/>
<dbReference type="InterPro" id="IPR027806">
    <property type="entry name" value="HARBI1_dom"/>
</dbReference>